<dbReference type="EMBL" id="OMOR01000001">
    <property type="protein sequence ID" value="SPH21880.1"/>
    <property type="molecule type" value="Genomic_DNA"/>
</dbReference>
<keyword evidence="3" id="KW-1185">Reference proteome</keyword>
<keyword evidence="1" id="KW-0812">Transmembrane</keyword>
<dbReference type="AlphaFoldDB" id="A0A2R8BFU9"/>
<keyword evidence="1" id="KW-1133">Transmembrane helix</keyword>
<name>A0A2R8BFU9_9RHOB</name>
<dbReference type="RefSeq" id="WP_108828906.1">
    <property type="nucleotide sequence ID" value="NZ_OMOR01000001.1"/>
</dbReference>
<protein>
    <submittedName>
        <fullName evidence="2">Uncharacterized protein</fullName>
    </submittedName>
</protein>
<feature type="transmembrane region" description="Helical" evidence="1">
    <location>
        <begin position="12"/>
        <end position="32"/>
    </location>
</feature>
<reference evidence="2 3" key="1">
    <citation type="submission" date="2018-03" db="EMBL/GenBank/DDBJ databases">
        <authorList>
            <person name="Keele B.F."/>
        </authorList>
    </citation>
    <scope>NUCLEOTIDE SEQUENCE [LARGE SCALE GENOMIC DNA]</scope>
    <source>
        <strain evidence="2 3">CECT 8599</strain>
    </source>
</reference>
<keyword evidence="1" id="KW-0472">Membrane</keyword>
<evidence type="ECO:0000313" key="2">
    <source>
        <dbReference type="EMBL" id="SPH21880.1"/>
    </source>
</evidence>
<evidence type="ECO:0000256" key="1">
    <source>
        <dbReference type="SAM" id="Phobius"/>
    </source>
</evidence>
<accession>A0A2R8BFU9</accession>
<dbReference type="OrthoDB" id="7867799at2"/>
<proteinExistence type="predicted"/>
<sequence length="75" mass="8541">MALSDMHRPSAIHAIGSFFTSIFNALIDARMLRISAEARAQKIEILNSKSDAELAEMHLRRDDIPAYVFRDLMYS</sequence>
<organism evidence="2 3">
    <name type="scientific">Ascidiaceihabitans donghaensis</name>
    <dbReference type="NCBI Taxonomy" id="1510460"/>
    <lineage>
        <taxon>Bacteria</taxon>
        <taxon>Pseudomonadati</taxon>
        <taxon>Pseudomonadota</taxon>
        <taxon>Alphaproteobacteria</taxon>
        <taxon>Rhodobacterales</taxon>
        <taxon>Paracoccaceae</taxon>
        <taxon>Ascidiaceihabitans</taxon>
    </lineage>
</organism>
<gene>
    <name evidence="2" type="ORF">ASD8599_02631</name>
</gene>
<evidence type="ECO:0000313" key="3">
    <source>
        <dbReference type="Proteomes" id="UP000244880"/>
    </source>
</evidence>
<dbReference type="Proteomes" id="UP000244880">
    <property type="component" value="Unassembled WGS sequence"/>
</dbReference>